<dbReference type="InterPro" id="IPR027417">
    <property type="entry name" value="P-loop_NTPase"/>
</dbReference>
<dbReference type="PaxDb" id="3847-GLYMA15G39130.1"/>
<dbReference type="Proteomes" id="UP000008827">
    <property type="component" value="Chromosome 15"/>
</dbReference>
<dbReference type="Gramene" id="KRH13504">
    <property type="protein sequence ID" value="KRH13504"/>
    <property type="gene ID" value="GLYMA_15G244000"/>
</dbReference>
<sequence length="287" mass="32520">MQATDQEETASFAQWIIDIGDGIIGHDNDGYATIEIPQELLITKYDDPIHSIVSSTFPDLCHHHNDPQYFQSKAILASTNETVQQVNDYILTLIPGEQMKYLSYDSADKSETIENCHFRLLTIEFLNSLTTSGLPNNSLKLKIGSPIMLLRNLDQTQGLCNGTRLIVTRLAKHVIAAVFIFGTNVRDHVYIPRMSMSPSQSPWPFKLLKTQFPIMFSYAMTINKSQGQFLSSVGLYLSKLVFSHGQLYVALPRVKSKKGLQILIHDQNKTKNDFNHQCGFQRGLYKY</sequence>
<gene>
    <name evidence="2" type="ORF">GLYMA_15G244000</name>
</gene>
<dbReference type="CDD" id="cd18809">
    <property type="entry name" value="SF1_C_RecD"/>
    <property type="match status" value="1"/>
</dbReference>
<dbReference type="EnsemblPlants" id="KRH13504">
    <property type="protein sequence ID" value="KRH13504"/>
    <property type="gene ID" value="GLYMA_15G244000"/>
</dbReference>
<proteinExistence type="predicted"/>
<dbReference type="SMR" id="A0A0R0G5F0"/>
<dbReference type="PANTHER" id="PTHR23274">
    <property type="entry name" value="DNA HELICASE-RELATED"/>
    <property type="match status" value="1"/>
</dbReference>
<dbReference type="SUPFAM" id="SSF52540">
    <property type="entry name" value="P-loop containing nucleoside triphosphate hydrolases"/>
    <property type="match status" value="1"/>
</dbReference>
<keyword evidence="4" id="KW-1185">Reference proteome</keyword>
<evidence type="ECO:0000313" key="2">
    <source>
        <dbReference type="EMBL" id="KRH13504.1"/>
    </source>
</evidence>
<dbReference type="AlphaFoldDB" id="A0A0R0G5F0"/>
<reference evidence="2 3" key="1">
    <citation type="journal article" date="2010" name="Nature">
        <title>Genome sequence of the palaeopolyploid soybean.</title>
        <authorList>
            <person name="Schmutz J."/>
            <person name="Cannon S.B."/>
            <person name="Schlueter J."/>
            <person name="Ma J."/>
            <person name="Mitros T."/>
            <person name="Nelson W."/>
            <person name="Hyten D.L."/>
            <person name="Song Q."/>
            <person name="Thelen J.J."/>
            <person name="Cheng J."/>
            <person name="Xu D."/>
            <person name="Hellsten U."/>
            <person name="May G.D."/>
            <person name="Yu Y."/>
            <person name="Sakurai T."/>
            <person name="Umezawa T."/>
            <person name="Bhattacharyya M.K."/>
            <person name="Sandhu D."/>
            <person name="Valliyodan B."/>
            <person name="Lindquist E."/>
            <person name="Peto M."/>
            <person name="Grant D."/>
            <person name="Shu S."/>
            <person name="Goodstein D."/>
            <person name="Barry K."/>
            <person name="Futrell-Griggs M."/>
            <person name="Abernathy B."/>
            <person name="Du J."/>
            <person name="Tian Z."/>
            <person name="Zhu L."/>
            <person name="Gill N."/>
            <person name="Joshi T."/>
            <person name="Libault M."/>
            <person name="Sethuraman A."/>
            <person name="Zhang X.-C."/>
            <person name="Shinozaki K."/>
            <person name="Nguyen H.T."/>
            <person name="Wing R.A."/>
            <person name="Cregan P."/>
            <person name="Specht J."/>
            <person name="Grimwood J."/>
            <person name="Rokhsar D."/>
            <person name="Stacey G."/>
            <person name="Shoemaker R.C."/>
            <person name="Jackson S.A."/>
        </authorList>
    </citation>
    <scope>NUCLEOTIDE SEQUENCE</scope>
    <source>
        <strain evidence="3">cv. Williams 82</strain>
        <tissue evidence="2">Callus</tissue>
    </source>
</reference>
<evidence type="ECO:0000259" key="1">
    <source>
        <dbReference type="Pfam" id="PF21530"/>
    </source>
</evidence>
<evidence type="ECO:0000313" key="3">
    <source>
        <dbReference type="EnsemblPlants" id="KRH13504"/>
    </source>
</evidence>
<evidence type="ECO:0000313" key="4">
    <source>
        <dbReference type="Proteomes" id="UP000008827"/>
    </source>
</evidence>
<reference evidence="3" key="2">
    <citation type="submission" date="2018-02" db="UniProtKB">
        <authorList>
            <consortium name="EnsemblPlants"/>
        </authorList>
    </citation>
    <scope>IDENTIFICATION</scope>
    <source>
        <strain evidence="3">Williams 82</strain>
    </source>
</reference>
<dbReference type="EMBL" id="CM000848">
    <property type="protein sequence ID" value="KRH13504.1"/>
    <property type="molecule type" value="Genomic_DNA"/>
</dbReference>
<feature type="domain" description="DNA helicase Pif1-like 2B" evidence="1">
    <location>
        <begin position="124"/>
        <end position="170"/>
    </location>
</feature>
<accession>A0A0R0G5F0</accession>
<dbReference type="InParanoid" id="A0A0R0G5F0"/>
<name>A0A0R0G5F0_SOYBN</name>
<dbReference type="Pfam" id="PF21530">
    <property type="entry name" value="Pif1_2B_dom"/>
    <property type="match status" value="1"/>
</dbReference>
<organism evidence="2">
    <name type="scientific">Glycine max</name>
    <name type="common">Soybean</name>
    <name type="synonym">Glycine hispida</name>
    <dbReference type="NCBI Taxonomy" id="3847"/>
    <lineage>
        <taxon>Eukaryota</taxon>
        <taxon>Viridiplantae</taxon>
        <taxon>Streptophyta</taxon>
        <taxon>Embryophyta</taxon>
        <taxon>Tracheophyta</taxon>
        <taxon>Spermatophyta</taxon>
        <taxon>Magnoliopsida</taxon>
        <taxon>eudicotyledons</taxon>
        <taxon>Gunneridae</taxon>
        <taxon>Pentapetalae</taxon>
        <taxon>rosids</taxon>
        <taxon>fabids</taxon>
        <taxon>Fabales</taxon>
        <taxon>Fabaceae</taxon>
        <taxon>Papilionoideae</taxon>
        <taxon>50 kb inversion clade</taxon>
        <taxon>NPAAA clade</taxon>
        <taxon>indigoferoid/millettioid clade</taxon>
        <taxon>Phaseoleae</taxon>
        <taxon>Glycine</taxon>
        <taxon>Glycine subgen. Soja</taxon>
    </lineage>
</organism>
<reference evidence="2" key="3">
    <citation type="submission" date="2018-07" db="EMBL/GenBank/DDBJ databases">
        <title>WGS assembly of Glycine max.</title>
        <authorList>
            <person name="Schmutz J."/>
            <person name="Cannon S."/>
            <person name="Schlueter J."/>
            <person name="Ma J."/>
            <person name="Mitros T."/>
            <person name="Nelson W."/>
            <person name="Hyten D."/>
            <person name="Song Q."/>
            <person name="Thelen J."/>
            <person name="Cheng J."/>
            <person name="Xu D."/>
            <person name="Hellsten U."/>
            <person name="May G."/>
            <person name="Yu Y."/>
            <person name="Sakurai T."/>
            <person name="Umezawa T."/>
            <person name="Bhattacharyya M."/>
            <person name="Sandhu D."/>
            <person name="Valliyodan B."/>
            <person name="Lindquist E."/>
            <person name="Peto M."/>
            <person name="Grant D."/>
            <person name="Shu S."/>
            <person name="Goodstein D."/>
            <person name="Barry K."/>
            <person name="Futrell-Griggs M."/>
            <person name="Abernathy B."/>
            <person name="Du J."/>
            <person name="Tian Z."/>
            <person name="Zhu L."/>
            <person name="Gill N."/>
            <person name="Joshi T."/>
            <person name="Libault M."/>
            <person name="Sethuraman A."/>
            <person name="Zhang X."/>
            <person name="Shinozaki K."/>
            <person name="Nguyen H."/>
            <person name="Wing R."/>
            <person name="Cregan P."/>
            <person name="Specht J."/>
            <person name="Grimwood J."/>
            <person name="Rokhsar D."/>
            <person name="Stacey G."/>
            <person name="Shoemaker R."/>
            <person name="Jackson S."/>
        </authorList>
    </citation>
    <scope>NUCLEOTIDE SEQUENCE</scope>
    <source>
        <tissue evidence="2">Callus</tissue>
    </source>
</reference>
<dbReference type="InterPro" id="IPR049163">
    <property type="entry name" value="Pif1-like_2B_dom"/>
</dbReference>
<dbReference type="PANTHER" id="PTHR23274:SF33">
    <property type="entry name" value="ANIMAL RPA1 DOMAIN PROTEIN"/>
    <property type="match status" value="1"/>
</dbReference>
<protein>
    <recommendedName>
        <fullName evidence="1">DNA helicase Pif1-like 2B domain-containing protein</fullName>
    </recommendedName>
</protein>